<dbReference type="Pfam" id="PF06629">
    <property type="entry name" value="MipA"/>
    <property type="match status" value="1"/>
</dbReference>
<dbReference type="PANTHER" id="PTHR38776:SF1">
    <property type="entry name" value="MLTA-INTERACTING PROTEIN-RELATED"/>
    <property type="match status" value="1"/>
</dbReference>
<evidence type="ECO:0000256" key="2">
    <source>
        <dbReference type="ARBA" id="ARBA00005722"/>
    </source>
</evidence>
<protein>
    <recommendedName>
        <fullName evidence="9">MipA/OmpV family protein</fullName>
    </recommendedName>
</protein>
<evidence type="ECO:0000256" key="6">
    <source>
        <dbReference type="SAM" id="SignalP"/>
    </source>
</evidence>
<evidence type="ECO:0000313" key="8">
    <source>
        <dbReference type="Proteomes" id="UP000606044"/>
    </source>
</evidence>
<organism evidence="7 8">
    <name type="scientific">Azorhizobium oxalatiphilum</name>
    <dbReference type="NCBI Taxonomy" id="980631"/>
    <lineage>
        <taxon>Bacteria</taxon>
        <taxon>Pseudomonadati</taxon>
        <taxon>Pseudomonadota</taxon>
        <taxon>Alphaproteobacteria</taxon>
        <taxon>Hyphomicrobiales</taxon>
        <taxon>Xanthobacteraceae</taxon>
        <taxon>Azorhizobium</taxon>
    </lineage>
</organism>
<dbReference type="InterPro" id="IPR010583">
    <property type="entry name" value="MipA"/>
</dbReference>
<keyword evidence="3 6" id="KW-0732">Signal</keyword>
<keyword evidence="5" id="KW-0998">Cell outer membrane</keyword>
<dbReference type="RefSeq" id="WP_244644648.1">
    <property type="nucleotide sequence ID" value="NZ_BMCT01000009.1"/>
</dbReference>
<comment type="subcellular location">
    <subcellularLocation>
        <location evidence="1">Cell outer membrane</location>
    </subcellularLocation>
</comment>
<dbReference type="AlphaFoldDB" id="A0A917CC76"/>
<evidence type="ECO:0000313" key="7">
    <source>
        <dbReference type="EMBL" id="GGF83450.1"/>
    </source>
</evidence>
<feature type="signal peptide" evidence="6">
    <location>
        <begin position="1"/>
        <end position="25"/>
    </location>
</feature>
<keyword evidence="4" id="KW-0472">Membrane</keyword>
<dbReference type="PANTHER" id="PTHR38776">
    <property type="entry name" value="MLTA-INTERACTING PROTEIN-RELATED"/>
    <property type="match status" value="1"/>
</dbReference>
<proteinExistence type="inferred from homology"/>
<dbReference type="EMBL" id="BMCT01000009">
    <property type="protein sequence ID" value="GGF83450.1"/>
    <property type="molecule type" value="Genomic_DNA"/>
</dbReference>
<accession>A0A917CC76</accession>
<comment type="caution">
    <text evidence="7">The sequence shown here is derived from an EMBL/GenBank/DDBJ whole genome shotgun (WGS) entry which is preliminary data.</text>
</comment>
<evidence type="ECO:0000256" key="5">
    <source>
        <dbReference type="ARBA" id="ARBA00023237"/>
    </source>
</evidence>
<dbReference type="GO" id="GO:0009279">
    <property type="term" value="C:cell outer membrane"/>
    <property type="evidence" value="ECO:0007669"/>
    <property type="project" value="UniProtKB-SubCell"/>
</dbReference>
<sequence length="283" mass="30617">MARTLSMSSVALVAFLGLGAQGALAADFAYKASPQPAMTGTTEDWYLTIGASAKVVPDYPGSDDYGFAPGFIFRISKASGLNVFRSVDDNPSIALFDTGRFRIGAVGRLDWGRDEDDSDRLRGLGDVDMSVELGGFAEWYAMDWLRLRGELRYGFGGFSGLMGDLAADVIVPYESWRFAVGPRLKFASSGYMQEYFGVTPWQSFSATYLLNPLPIYNAGGGVQSWGATAQLTKNFGNGYEAGVFASYNRLVGDAADSPLTDSANQFTAGMSLSYTFNMGKAWW</sequence>
<evidence type="ECO:0000256" key="1">
    <source>
        <dbReference type="ARBA" id="ARBA00004442"/>
    </source>
</evidence>
<evidence type="ECO:0008006" key="9">
    <source>
        <dbReference type="Google" id="ProtNLM"/>
    </source>
</evidence>
<evidence type="ECO:0000256" key="3">
    <source>
        <dbReference type="ARBA" id="ARBA00022729"/>
    </source>
</evidence>
<reference evidence="7" key="1">
    <citation type="journal article" date="2014" name="Int. J. Syst. Evol. Microbiol.">
        <title>Complete genome sequence of Corynebacterium casei LMG S-19264T (=DSM 44701T), isolated from a smear-ripened cheese.</title>
        <authorList>
            <consortium name="US DOE Joint Genome Institute (JGI-PGF)"/>
            <person name="Walter F."/>
            <person name="Albersmeier A."/>
            <person name="Kalinowski J."/>
            <person name="Ruckert C."/>
        </authorList>
    </citation>
    <scope>NUCLEOTIDE SEQUENCE</scope>
    <source>
        <strain evidence="7">CCM 7897</strain>
    </source>
</reference>
<feature type="chain" id="PRO_5038047948" description="MipA/OmpV family protein" evidence="6">
    <location>
        <begin position="26"/>
        <end position="283"/>
    </location>
</feature>
<keyword evidence="8" id="KW-1185">Reference proteome</keyword>
<name>A0A917CC76_9HYPH</name>
<gene>
    <name evidence="7" type="ORF">GCM10007301_49400</name>
</gene>
<evidence type="ECO:0000256" key="4">
    <source>
        <dbReference type="ARBA" id="ARBA00023136"/>
    </source>
</evidence>
<comment type="similarity">
    <text evidence="2">Belongs to the MipA/OmpV family.</text>
</comment>
<dbReference type="Proteomes" id="UP000606044">
    <property type="component" value="Unassembled WGS sequence"/>
</dbReference>
<reference evidence="7" key="2">
    <citation type="submission" date="2020-09" db="EMBL/GenBank/DDBJ databases">
        <authorList>
            <person name="Sun Q."/>
            <person name="Sedlacek I."/>
        </authorList>
    </citation>
    <scope>NUCLEOTIDE SEQUENCE</scope>
    <source>
        <strain evidence="7">CCM 7897</strain>
    </source>
</reference>